<dbReference type="AlphaFoldDB" id="A0A2P2QH77"/>
<organism evidence="2">
    <name type="scientific">Rhizophora mucronata</name>
    <name type="common">Asiatic mangrove</name>
    <dbReference type="NCBI Taxonomy" id="61149"/>
    <lineage>
        <taxon>Eukaryota</taxon>
        <taxon>Viridiplantae</taxon>
        <taxon>Streptophyta</taxon>
        <taxon>Embryophyta</taxon>
        <taxon>Tracheophyta</taxon>
        <taxon>Spermatophyta</taxon>
        <taxon>Magnoliopsida</taxon>
        <taxon>eudicotyledons</taxon>
        <taxon>Gunneridae</taxon>
        <taxon>Pentapetalae</taxon>
        <taxon>rosids</taxon>
        <taxon>fabids</taxon>
        <taxon>Malpighiales</taxon>
        <taxon>Rhizophoraceae</taxon>
        <taxon>Rhizophora</taxon>
    </lineage>
</organism>
<evidence type="ECO:0000313" key="2">
    <source>
        <dbReference type="EMBL" id="MBX66358.1"/>
    </source>
</evidence>
<sequence length="33" mass="3721">MSINGVENATSTIHKIYLYILTISFGSMVLQLY</sequence>
<keyword evidence="1" id="KW-0472">Membrane</keyword>
<feature type="transmembrane region" description="Helical" evidence="1">
    <location>
        <begin position="16"/>
        <end position="32"/>
    </location>
</feature>
<name>A0A2P2QH77_RHIMU</name>
<protein>
    <submittedName>
        <fullName evidence="2">Uncharacterized protein</fullName>
    </submittedName>
</protein>
<dbReference type="EMBL" id="GGEC01085874">
    <property type="protein sequence ID" value="MBX66358.1"/>
    <property type="molecule type" value="Transcribed_RNA"/>
</dbReference>
<keyword evidence="1" id="KW-0812">Transmembrane</keyword>
<keyword evidence="1" id="KW-1133">Transmembrane helix</keyword>
<reference evidence="2" key="1">
    <citation type="submission" date="2018-02" db="EMBL/GenBank/DDBJ databases">
        <title>Rhizophora mucronata_Transcriptome.</title>
        <authorList>
            <person name="Meera S.P."/>
            <person name="Sreeshan A."/>
            <person name="Augustine A."/>
        </authorList>
    </citation>
    <scope>NUCLEOTIDE SEQUENCE</scope>
    <source>
        <tissue evidence="2">Leaf</tissue>
    </source>
</reference>
<accession>A0A2P2QH77</accession>
<proteinExistence type="predicted"/>
<evidence type="ECO:0000256" key="1">
    <source>
        <dbReference type="SAM" id="Phobius"/>
    </source>
</evidence>